<dbReference type="eggNOG" id="COG0438">
    <property type="taxonomic scope" value="Bacteria"/>
</dbReference>
<dbReference type="PANTHER" id="PTHR12526:SF630">
    <property type="entry name" value="GLYCOSYLTRANSFERASE"/>
    <property type="match status" value="1"/>
</dbReference>
<protein>
    <submittedName>
        <fullName evidence="3">Glycosyltransferase, group 1 family protein</fullName>
        <ecNumber evidence="3">2.4.-.-</ecNumber>
    </submittedName>
</protein>
<dbReference type="Proteomes" id="UP000004394">
    <property type="component" value="Unassembled WGS sequence"/>
</dbReference>
<dbReference type="RefSeq" id="WP_006949576.1">
    <property type="nucleotide sequence ID" value="NZ_BAJI01000002.1"/>
</dbReference>
<gene>
    <name evidence="3" type="ORF">HMPREF0658_1461</name>
</gene>
<organism evidence="3 4">
    <name type="scientific">Hoylesella marshii DSM 16973 = JCM 13450</name>
    <dbReference type="NCBI Taxonomy" id="862515"/>
    <lineage>
        <taxon>Bacteria</taxon>
        <taxon>Pseudomonadati</taxon>
        <taxon>Bacteroidota</taxon>
        <taxon>Bacteroidia</taxon>
        <taxon>Bacteroidales</taxon>
        <taxon>Prevotellaceae</taxon>
        <taxon>Hoylesella</taxon>
    </lineage>
</organism>
<reference evidence="3" key="1">
    <citation type="submission" date="2010-07" db="EMBL/GenBank/DDBJ databases">
        <authorList>
            <person name="Muzny D."/>
            <person name="Qin X."/>
            <person name="Deng J."/>
            <person name="Jiang H."/>
            <person name="Liu Y."/>
            <person name="Qu J."/>
            <person name="Song X.-Z."/>
            <person name="Zhang L."/>
            <person name="Thornton R."/>
            <person name="Coyle M."/>
            <person name="Francisco L."/>
            <person name="Jackson L."/>
            <person name="Javaid M."/>
            <person name="Korchina V."/>
            <person name="Kovar C."/>
            <person name="Mata R."/>
            <person name="Mathew T."/>
            <person name="Ngo R."/>
            <person name="Nguyen L."/>
            <person name="Nguyen N."/>
            <person name="Okwuonu G."/>
            <person name="Ongeri F."/>
            <person name="Pham C."/>
            <person name="Simmons D."/>
            <person name="Wilczek-Boney K."/>
            <person name="Hale W."/>
            <person name="Jakkamsetti A."/>
            <person name="Pham P."/>
            <person name="Ruth R."/>
            <person name="San Lucas F."/>
            <person name="Warren J."/>
            <person name="Zhang J."/>
            <person name="Zhao Z."/>
            <person name="Zhou C."/>
            <person name="Zhu D."/>
            <person name="Lee S."/>
            <person name="Bess C."/>
            <person name="Blankenburg K."/>
            <person name="Forbes L."/>
            <person name="Fu Q."/>
            <person name="Gubbala S."/>
            <person name="Hirani K."/>
            <person name="Jayaseelan J.C."/>
            <person name="Lara F."/>
            <person name="Munidasa M."/>
            <person name="Palculict T."/>
            <person name="Patil S."/>
            <person name="Pu L.-L."/>
            <person name="Saada N."/>
            <person name="Tang L."/>
            <person name="Weissenberger G."/>
            <person name="Zhu Y."/>
            <person name="Hemphill L."/>
            <person name="Shang Y."/>
            <person name="Youmans B."/>
            <person name="Ayvaz T."/>
            <person name="Ross M."/>
            <person name="Santibanez J."/>
            <person name="Aqrawi P."/>
            <person name="Gross S."/>
            <person name="Joshi V."/>
            <person name="Fowler G."/>
            <person name="Nazareth L."/>
            <person name="Reid J."/>
            <person name="Worley K."/>
            <person name="Petrosino J."/>
            <person name="Highlander S."/>
            <person name="Gibbs R."/>
        </authorList>
    </citation>
    <scope>NUCLEOTIDE SEQUENCE [LARGE SCALE GENOMIC DNA]</scope>
    <source>
        <strain evidence="3">DSM 16973</strain>
    </source>
</reference>
<dbReference type="Gene3D" id="3.40.50.2000">
    <property type="entry name" value="Glycogen Phosphorylase B"/>
    <property type="match status" value="2"/>
</dbReference>
<dbReference type="STRING" id="862515.HMPREF0658_1461"/>
<dbReference type="BioCyc" id="PMAR862515-HMP:GMOO-1484-MONOMER"/>
<dbReference type="AlphaFoldDB" id="E0NTF9"/>
<dbReference type="EC" id="2.4.-.-" evidence="3"/>
<evidence type="ECO:0000259" key="2">
    <source>
        <dbReference type="Pfam" id="PF13439"/>
    </source>
</evidence>
<evidence type="ECO:0000313" key="4">
    <source>
        <dbReference type="Proteomes" id="UP000004394"/>
    </source>
</evidence>
<dbReference type="Pfam" id="PF00534">
    <property type="entry name" value="Glycos_transf_1"/>
    <property type="match status" value="1"/>
</dbReference>
<comment type="caution">
    <text evidence="3">The sequence shown here is derived from an EMBL/GenBank/DDBJ whole genome shotgun (WGS) entry which is preliminary data.</text>
</comment>
<sequence>MPQKIAYIINHLGESGVNNVVLDLVTQFQLHGHRCVVYYLKEKKEILDFPCSMQKLDESIYQADVIHAHGLAPMLWVSKHKKRLRQHGKLSPKLITTLHCYCWQDFTDTYSPLKGMLLCLLFLFSARSFDKIVCLSKHMQHYYQGKMPAQKLTYAYNTRVLSHTETLSEKEQLQLQRFKGNGILIGMNCVLLLRKGIDVMLKAMRLLPDTYKLYIVGTGKEEALFKSMVDKDLAPRIRFAGARPRAHRYLSLYDIYALPSRSEGFPLALLEAADYGKRVVCSALPVVKECFTDDELITFPMPSETALAAAIQTAMTRPELCTNIKKRFDRDYSPESFYRRYMTIYHQETFH</sequence>
<name>E0NTF9_9BACT</name>
<dbReference type="EMBL" id="AEEI01000049">
    <property type="protein sequence ID" value="EFM01626.1"/>
    <property type="molecule type" value="Genomic_DNA"/>
</dbReference>
<keyword evidence="3" id="KW-0808">Transferase</keyword>
<dbReference type="Pfam" id="PF13439">
    <property type="entry name" value="Glyco_transf_4"/>
    <property type="match status" value="1"/>
</dbReference>
<evidence type="ECO:0000259" key="1">
    <source>
        <dbReference type="Pfam" id="PF00534"/>
    </source>
</evidence>
<keyword evidence="4" id="KW-1185">Reference proteome</keyword>
<dbReference type="HOGENOM" id="CLU_009583_0_1_10"/>
<feature type="domain" description="Glycosyltransferase subfamily 4-like N-terminal" evidence="2">
    <location>
        <begin position="59"/>
        <end position="157"/>
    </location>
</feature>
<dbReference type="PANTHER" id="PTHR12526">
    <property type="entry name" value="GLYCOSYLTRANSFERASE"/>
    <property type="match status" value="1"/>
</dbReference>
<dbReference type="GO" id="GO:0016757">
    <property type="term" value="F:glycosyltransferase activity"/>
    <property type="evidence" value="ECO:0007669"/>
    <property type="project" value="UniProtKB-KW"/>
</dbReference>
<keyword evidence="3" id="KW-0328">Glycosyltransferase</keyword>
<evidence type="ECO:0000313" key="3">
    <source>
        <dbReference type="EMBL" id="EFM01626.1"/>
    </source>
</evidence>
<dbReference type="InterPro" id="IPR028098">
    <property type="entry name" value="Glyco_trans_4-like_N"/>
</dbReference>
<dbReference type="CDD" id="cd03801">
    <property type="entry name" value="GT4_PimA-like"/>
    <property type="match status" value="1"/>
</dbReference>
<dbReference type="SUPFAM" id="SSF53756">
    <property type="entry name" value="UDP-Glycosyltransferase/glycogen phosphorylase"/>
    <property type="match status" value="1"/>
</dbReference>
<proteinExistence type="predicted"/>
<feature type="domain" description="Glycosyl transferase family 1" evidence="1">
    <location>
        <begin position="179"/>
        <end position="327"/>
    </location>
</feature>
<dbReference type="InterPro" id="IPR001296">
    <property type="entry name" value="Glyco_trans_1"/>
</dbReference>
<dbReference type="OrthoDB" id="7560678at2"/>
<accession>E0NTF9</accession>